<reference evidence="6" key="1">
    <citation type="submission" date="2018-06" db="EMBL/GenBank/DDBJ databases">
        <authorList>
            <person name="Zhirakovskaya E."/>
        </authorList>
    </citation>
    <scope>NUCLEOTIDE SEQUENCE</scope>
</reference>
<feature type="domain" description="Pyrroline-5-carboxylate reductase catalytic N-terminal" evidence="4">
    <location>
        <begin position="2"/>
        <end position="58"/>
    </location>
</feature>
<evidence type="ECO:0000259" key="5">
    <source>
        <dbReference type="Pfam" id="PF14748"/>
    </source>
</evidence>
<evidence type="ECO:0000256" key="3">
    <source>
        <dbReference type="ARBA" id="ARBA00023002"/>
    </source>
</evidence>
<dbReference type="PANTHER" id="PTHR11645">
    <property type="entry name" value="PYRROLINE-5-CARBOXYLATE REDUCTASE"/>
    <property type="match status" value="1"/>
</dbReference>
<dbReference type="InterPro" id="IPR008927">
    <property type="entry name" value="6-PGluconate_DH-like_C_sf"/>
</dbReference>
<accession>A0A3B0QUH4</accession>
<sequence length="236" mass="24525">MAEEYGIKVYNKNFEVAESSDIIFLSVKPGNLGEVLADIAPGVSPGTESKLIVSVVAGKTTTFIRDALTEAGLSGTVPVIRTMPNTPALVGQGAIGIYYDHGIPEEKLILVRLVLSSIGTVVEIRDEALLNAVTGLSGSGPAYVFLFMDAMVKAGVNAGLSEDDARVLALKTTLGAATLATKSEKSLQELIDMVTSPGGTTIEGLKALRAAGFEGAIDEAVRAATEKSVELSAEKK</sequence>
<dbReference type="Gene3D" id="3.40.50.720">
    <property type="entry name" value="NAD(P)-binding Rossmann-like Domain"/>
    <property type="match status" value="1"/>
</dbReference>
<dbReference type="EC" id="1.5.1.2" evidence="6"/>
<dbReference type="GO" id="GO:0055129">
    <property type="term" value="P:L-proline biosynthetic process"/>
    <property type="evidence" value="ECO:0007669"/>
    <property type="project" value="TreeGrafter"/>
</dbReference>
<gene>
    <name evidence="6" type="ORF">MNBD_DELTA01-926</name>
</gene>
<dbReference type="Pfam" id="PF03807">
    <property type="entry name" value="F420_oxidored"/>
    <property type="match status" value="1"/>
</dbReference>
<dbReference type="InterPro" id="IPR036291">
    <property type="entry name" value="NAD(P)-bd_dom_sf"/>
</dbReference>
<feature type="domain" description="Pyrroline-5-carboxylate reductase dimerisation" evidence="5">
    <location>
        <begin position="127"/>
        <end position="231"/>
    </location>
</feature>
<keyword evidence="3 6" id="KW-0560">Oxidoreductase</keyword>
<dbReference type="InterPro" id="IPR000304">
    <property type="entry name" value="Pyrroline-COOH_reductase"/>
</dbReference>
<dbReference type="SUPFAM" id="SSF48179">
    <property type="entry name" value="6-phosphogluconate dehydrogenase C-terminal domain-like"/>
    <property type="match status" value="1"/>
</dbReference>
<protein>
    <submittedName>
        <fullName evidence="6">Pyrroline-5-carboxylate reductase</fullName>
        <ecNumber evidence="6">1.5.1.2</ecNumber>
    </submittedName>
</protein>
<dbReference type="SUPFAM" id="SSF51735">
    <property type="entry name" value="NAD(P)-binding Rossmann-fold domains"/>
    <property type="match status" value="1"/>
</dbReference>
<evidence type="ECO:0000259" key="4">
    <source>
        <dbReference type="Pfam" id="PF03807"/>
    </source>
</evidence>
<keyword evidence="2" id="KW-0521">NADP</keyword>
<name>A0A3B0QUH4_9ZZZZ</name>
<dbReference type="PIRSF" id="PIRSF000193">
    <property type="entry name" value="Pyrrol-5-carb_rd"/>
    <property type="match status" value="1"/>
</dbReference>
<evidence type="ECO:0000256" key="2">
    <source>
        <dbReference type="ARBA" id="ARBA00022857"/>
    </source>
</evidence>
<proteinExistence type="inferred from homology"/>
<dbReference type="PANTHER" id="PTHR11645:SF0">
    <property type="entry name" value="PYRROLINE-5-CARBOXYLATE REDUCTASE 3"/>
    <property type="match status" value="1"/>
</dbReference>
<dbReference type="Gene3D" id="1.10.3730.10">
    <property type="entry name" value="ProC C-terminal domain-like"/>
    <property type="match status" value="1"/>
</dbReference>
<dbReference type="AlphaFoldDB" id="A0A3B0QUH4"/>
<dbReference type="GO" id="GO:0004735">
    <property type="term" value="F:pyrroline-5-carboxylate reductase activity"/>
    <property type="evidence" value="ECO:0007669"/>
    <property type="project" value="UniProtKB-EC"/>
</dbReference>
<evidence type="ECO:0000313" key="6">
    <source>
        <dbReference type="EMBL" id="VAV83902.1"/>
    </source>
</evidence>
<comment type="similarity">
    <text evidence="1">Belongs to the pyrroline-5-carboxylate reductase family.</text>
</comment>
<dbReference type="EMBL" id="UOEA01000055">
    <property type="protein sequence ID" value="VAV83902.1"/>
    <property type="molecule type" value="Genomic_DNA"/>
</dbReference>
<dbReference type="Pfam" id="PF14748">
    <property type="entry name" value="P5CR_dimer"/>
    <property type="match status" value="1"/>
</dbReference>
<organism evidence="6">
    <name type="scientific">hydrothermal vent metagenome</name>
    <dbReference type="NCBI Taxonomy" id="652676"/>
    <lineage>
        <taxon>unclassified sequences</taxon>
        <taxon>metagenomes</taxon>
        <taxon>ecological metagenomes</taxon>
    </lineage>
</organism>
<dbReference type="FunFam" id="1.10.3730.10:FF:000001">
    <property type="entry name" value="Pyrroline-5-carboxylate reductase"/>
    <property type="match status" value="1"/>
</dbReference>
<dbReference type="InterPro" id="IPR028939">
    <property type="entry name" value="P5C_Rdtase_cat_N"/>
</dbReference>
<dbReference type="NCBIfam" id="TIGR00112">
    <property type="entry name" value="proC"/>
    <property type="match status" value="1"/>
</dbReference>
<dbReference type="HAMAP" id="MF_01925">
    <property type="entry name" value="P5C_reductase"/>
    <property type="match status" value="1"/>
</dbReference>
<evidence type="ECO:0000256" key="1">
    <source>
        <dbReference type="ARBA" id="ARBA00005525"/>
    </source>
</evidence>
<dbReference type="InterPro" id="IPR029036">
    <property type="entry name" value="P5CR_dimer"/>
</dbReference>